<dbReference type="SUPFAM" id="SSF49344">
    <property type="entry name" value="CBD9-like"/>
    <property type="match status" value="1"/>
</dbReference>
<evidence type="ECO:0000259" key="9">
    <source>
        <dbReference type="PROSITE" id="PS50836"/>
    </source>
</evidence>
<evidence type="ECO:0000256" key="3">
    <source>
        <dbReference type="ARBA" id="ARBA00022692"/>
    </source>
</evidence>
<dbReference type="Pfam" id="PF03188">
    <property type="entry name" value="Cytochrom_B561"/>
    <property type="match status" value="1"/>
</dbReference>
<comment type="subcellular location">
    <subcellularLocation>
        <location evidence="1">Membrane</location>
    </subcellularLocation>
</comment>
<feature type="chain" id="PRO_5041471046" description="CBD9-like protein" evidence="8">
    <location>
        <begin position="19"/>
        <end position="389"/>
    </location>
</feature>
<keyword evidence="5 7" id="KW-1133">Transmembrane helix</keyword>
<feature type="transmembrane region" description="Helical" evidence="7">
    <location>
        <begin position="227"/>
        <end position="246"/>
    </location>
</feature>
<keyword evidence="4" id="KW-0249">Electron transport</keyword>
<dbReference type="InterPro" id="IPR006593">
    <property type="entry name" value="Cyt_b561/ferric_Rdtase_TM"/>
</dbReference>
<keyword evidence="12" id="KW-1185">Reference proteome</keyword>
<feature type="transmembrane region" description="Helical" evidence="7">
    <location>
        <begin position="266"/>
        <end position="285"/>
    </location>
</feature>
<evidence type="ECO:0000256" key="4">
    <source>
        <dbReference type="ARBA" id="ARBA00022982"/>
    </source>
</evidence>
<evidence type="ECO:0000256" key="1">
    <source>
        <dbReference type="ARBA" id="ARBA00004370"/>
    </source>
</evidence>
<feature type="signal peptide" evidence="8">
    <location>
        <begin position="1"/>
        <end position="18"/>
    </location>
</feature>
<evidence type="ECO:0008006" key="13">
    <source>
        <dbReference type="Google" id="ProtNLM"/>
    </source>
</evidence>
<feature type="transmembrane region" description="Helical" evidence="7">
    <location>
        <begin position="297"/>
        <end position="315"/>
    </location>
</feature>
<comment type="caution">
    <text evidence="11">The sequence shown here is derived from an EMBL/GenBank/DDBJ whole genome shotgun (WGS) entry which is preliminary data.</text>
</comment>
<keyword evidence="8" id="KW-0732">Signal</keyword>
<sequence>MYLLRVLLLLTLCGLLAAAQSSNSSVTGDIRCGQYMCVKASVNDTTVQYTLASTGSQTVGWMGIGFGNQMDNTQMVIMWSNSDGTITLSQRRGDGHNLPLVDSNPDRVAALVESPSATTTSNTTFTFTVDKTNVTTQRIIFGFGSTNPGSSSVDADLEEHIGYGSFELNLNGNITSGYSSDPLQPFERMIVAHAILCILGFLLFLPFGSLLARYVRTFTPLWYTGHWISQFALAGPLIVVGFALGVQSVSSQGVPHLSDDHQKWGTGVFVLYLTQCALGAIIHWVKPKNRPGRPPQNYFHALFGLVIIGLAFYQVRTGYVTEWPNTTGRGGVANGANIVWYIWVVLLPLLYLAGLAFLPKQYRQEADTRKGRINSDELLMDDVPQQYRD</sequence>
<evidence type="ECO:0000313" key="11">
    <source>
        <dbReference type="EMBL" id="KAK0475546.1"/>
    </source>
</evidence>
<dbReference type="CDD" id="cd09630">
    <property type="entry name" value="CDH_like_cytochrome"/>
    <property type="match status" value="1"/>
</dbReference>
<dbReference type="SMART" id="SM00664">
    <property type="entry name" value="DoH"/>
    <property type="match status" value="1"/>
</dbReference>
<dbReference type="Pfam" id="PF16010">
    <property type="entry name" value="CDH-cyt"/>
    <property type="match status" value="1"/>
</dbReference>
<keyword evidence="2" id="KW-0813">Transport</keyword>
<evidence type="ECO:0000256" key="6">
    <source>
        <dbReference type="ARBA" id="ARBA00023136"/>
    </source>
</evidence>
<evidence type="ECO:0000256" key="2">
    <source>
        <dbReference type="ARBA" id="ARBA00022448"/>
    </source>
</evidence>
<keyword evidence="3 7" id="KW-0812">Transmembrane</keyword>
<accession>A0AA39P103</accession>
<reference evidence="11" key="1">
    <citation type="submission" date="2023-06" db="EMBL/GenBank/DDBJ databases">
        <authorList>
            <consortium name="Lawrence Berkeley National Laboratory"/>
            <person name="Ahrendt S."/>
            <person name="Sahu N."/>
            <person name="Indic B."/>
            <person name="Wong-Bajracharya J."/>
            <person name="Merenyi Z."/>
            <person name="Ke H.-M."/>
            <person name="Monk M."/>
            <person name="Kocsube S."/>
            <person name="Drula E."/>
            <person name="Lipzen A."/>
            <person name="Balint B."/>
            <person name="Henrissat B."/>
            <person name="Andreopoulos B."/>
            <person name="Martin F.M."/>
            <person name="Harder C.B."/>
            <person name="Rigling D."/>
            <person name="Ford K.L."/>
            <person name="Foster G.D."/>
            <person name="Pangilinan J."/>
            <person name="Papanicolaou A."/>
            <person name="Barry K."/>
            <person name="LaButti K."/>
            <person name="Viragh M."/>
            <person name="Koriabine M."/>
            <person name="Yan M."/>
            <person name="Riley R."/>
            <person name="Champramary S."/>
            <person name="Plett K.L."/>
            <person name="Tsai I.J."/>
            <person name="Slot J."/>
            <person name="Sipos G."/>
            <person name="Plett J."/>
            <person name="Nagy L.G."/>
            <person name="Grigoriev I.V."/>
        </authorList>
    </citation>
    <scope>NUCLEOTIDE SEQUENCE</scope>
    <source>
        <strain evidence="11">ICMP 16352</strain>
    </source>
</reference>
<feature type="domain" description="Cytochrome b561" evidence="10">
    <location>
        <begin position="157"/>
        <end position="358"/>
    </location>
</feature>
<feature type="transmembrane region" description="Helical" evidence="7">
    <location>
        <begin position="190"/>
        <end position="215"/>
    </location>
</feature>
<dbReference type="CDD" id="cd08760">
    <property type="entry name" value="Cyt_b561_FRRS1_like"/>
    <property type="match status" value="1"/>
</dbReference>
<keyword evidence="6 7" id="KW-0472">Membrane</keyword>
<dbReference type="EMBL" id="JAUEPR010000023">
    <property type="protein sequence ID" value="KAK0475546.1"/>
    <property type="molecule type" value="Genomic_DNA"/>
</dbReference>
<dbReference type="PANTHER" id="PTHR47797:SF3">
    <property type="entry name" value="CYTOCHROME B561 DOMAIN-CONTAINING PROTEIN"/>
    <property type="match status" value="1"/>
</dbReference>
<dbReference type="PANTHER" id="PTHR47797">
    <property type="entry name" value="DEHYDROGENASE, PUTATIVE (AFU_ORTHOLOGUE AFUA_8G05805)-RELATED"/>
    <property type="match status" value="1"/>
</dbReference>
<name>A0AA39P103_9AGAR</name>
<dbReference type="PROSITE" id="PS50939">
    <property type="entry name" value="CYTOCHROME_B561"/>
    <property type="match status" value="1"/>
</dbReference>
<dbReference type="PROSITE" id="PS50836">
    <property type="entry name" value="DOMON"/>
    <property type="match status" value="1"/>
</dbReference>
<evidence type="ECO:0000256" key="5">
    <source>
        <dbReference type="ARBA" id="ARBA00022989"/>
    </source>
</evidence>
<dbReference type="Proteomes" id="UP001175227">
    <property type="component" value="Unassembled WGS sequence"/>
</dbReference>
<dbReference type="Gene3D" id="1.20.120.1770">
    <property type="match status" value="1"/>
</dbReference>
<evidence type="ECO:0000259" key="10">
    <source>
        <dbReference type="PROSITE" id="PS50939"/>
    </source>
</evidence>
<feature type="domain" description="DOMON" evidence="9">
    <location>
        <begin position="34"/>
        <end position="144"/>
    </location>
</feature>
<evidence type="ECO:0000313" key="12">
    <source>
        <dbReference type="Proteomes" id="UP001175227"/>
    </source>
</evidence>
<feature type="transmembrane region" description="Helical" evidence="7">
    <location>
        <begin position="338"/>
        <end position="358"/>
    </location>
</feature>
<dbReference type="InterPro" id="IPR015920">
    <property type="entry name" value="Cellobiose_DH-like_cyt"/>
</dbReference>
<dbReference type="InterPro" id="IPR005018">
    <property type="entry name" value="DOMON_domain"/>
</dbReference>
<evidence type="ECO:0000256" key="7">
    <source>
        <dbReference type="SAM" id="Phobius"/>
    </source>
</evidence>
<dbReference type="SMART" id="SM00665">
    <property type="entry name" value="B561"/>
    <property type="match status" value="1"/>
</dbReference>
<dbReference type="GO" id="GO:0016020">
    <property type="term" value="C:membrane"/>
    <property type="evidence" value="ECO:0007669"/>
    <property type="project" value="UniProtKB-SubCell"/>
</dbReference>
<gene>
    <name evidence="11" type="ORF">IW261DRAFT_1494971</name>
</gene>
<dbReference type="AlphaFoldDB" id="A0AA39P103"/>
<proteinExistence type="predicted"/>
<evidence type="ECO:0000256" key="8">
    <source>
        <dbReference type="SAM" id="SignalP"/>
    </source>
</evidence>
<protein>
    <recommendedName>
        <fullName evidence="13">CBD9-like protein</fullName>
    </recommendedName>
</protein>
<organism evidence="11 12">
    <name type="scientific">Armillaria novae-zelandiae</name>
    <dbReference type="NCBI Taxonomy" id="153914"/>
    <lineage>
        <taxon>Eukaryota</taxon>
        <taxon>Fungi</taxon>
        <taxon>Dikarya</taxon>
        <taxon>Basidiomycota</taxon>
        <taxon>Agaricomycotina</taxon>
        <taxon>Agaricomycetes</taxon>
        <taxon>Agaricomycetidae</taxon>
        <taxon>Agaricales</taxon>
        <taxon>Marasmiineae</taxon>
        <taxon>Physalacriaceae</taxon>
        <taxon>Armillaria</taxon>
    </lineage>
</organism>